<reference evidence="1" key="1">
    <citation type="journal article" date="2014" name="Nat. Commun.">
        <title>The emerging biofuel crop Camelina sativa retains a highly undifferentiated hexaploid genome structure.</title>
        <authorList>
            <person name="Kagale S."/>
            <person name="Koh C."/>
            <person name="Nixon J."/>
            <person name="Bollina V."/>
            <person name="Clarke W.E."/>
            <person name="Tuteja R."/>
            <person name="Spillane C."/>
            <person name="Robinson S.J."/>
            <person name="Links M.G."/>
            <person name="Clarke C."/>
            <person name="Higgins E.E."/>
            <person name="Huebert T."/>
            <person name="Sharpe A.G."/>
            <person name="Parkin I.A."/>
        </authorList>
    </citation>
    <scope>NUCLEOTIDE SEQUENCE [LARGE SCALE GENOMIC DNA]</scope>
    <source>
        <strain evidence="1">cv. DH55</strain>
    </source>
</reference>
<evidence type="ECO:0000313" key="2">
    <source>
        <dbReference type="RefSeq" id="XP_010468714.1"/>
    </source>
</evidence>
<keyword evidence="1" id="KW-1185">Reference proteome</keyword>
<accession>A0ABM0WBN3</accession>
<protein>
    <submittedName>
        <fullName evidence="2">Uncharacterized protein LOC104748828</fullName>
    </submittedName>
</protein>
<reference evidence="2" key="2">
    <citation type="submission" date="2025-08" db="UniProtKB">
        <authorList>
            <consortium name="RefSeq"/>
        </authorList>
    </citation>
    <scope>IDENTIFICATION</scope>
    <source>
        <tissue evidence="2">Leaf</tissue>
    </source>
</reference>
<dbReference type="GeneID" id="104748828"/>
<dbReference type="Proteomes" id="UP000694864">
    <property type="component" value="Chromosome 15"/>
</dbReference>
<evidence type="ECO:0000313" key="1">
    <source>
        <dbReference type="Proteomes" id="UP000694864"/>
    </source>
</evidence>
<dbReference type="RefSeq" id="XP_010468714.1">
    <property type="nucleotide sequence ID" value="XM_010470412.1"/>
</dbReference>
<proteinExistence type="predicted"/>
<organism evidence="1 2">
    <name type="scientific">Camelina sativa</name>
    <name type="common">False flax</name>
    <name type="synonym">Myagrum sativum</name>
    <dbReference type="NCBI Taxonomy" id="90675"/>
    <lineage>
        <taxon>Eukaryota</taxon>
        <taxon>Viridiplantae</taxon>
        <taxon>Streptophyta</taxon>
        <taxon>Embryophyta</taxon>
        <taxon>Tracheophyta</taxon>
        <taxon>Spermatophyta</taxon>
        <taxon>Magnoliopsida</taxon>
        <taxon>eudicotyledons</taxon>
        <taxon>Gunneridae</taxon>
        <taxon>Pentapetalae</taxon>
        <taxon>rosids</taxon>
        <taxon>malvids</taxon>
        <taxon>Brassicales</taxon>
        <taxon>Brassicaceae</taxon>
        <taxon>Camelineae</taxon>
        <taxon>Camelina</taxon>
    </lineage>
</organism>
<sequence>MEDKIRWCRSGLRFNRRWLDKEGLFGAITEGWGSDTNPRPGNFVDKIVTCRHAISRWRKAQMPYGRETIEDLKSKLAAAQADDASSVEELAALTWQLREAYRDEEVYWFQKICCRLMRFGDHNTSYFHAQTKQRRAKNRIVGLHDDN</sequence>
<name>A0ABM0WBN3_CAMSA</name>
<gene>
    <name evidence="2" type="primary">LOC104748828</name>
</gene>